<dbReference type="EnsemblPlants" id="LPERR06G21170.2">
    <property type="protein sequence ID" value="LPERR06G21170.2"/>
    <property type="gene ID" value="LPERR06G21170"/>
</dbReference>
<dbReference type="InterPro" id="IPR007991">
    <property type="entry name" value="RNA_pol_I_trans_ini_fac_RRN3"/>
</dbReference>
<evidence type="ECO:0008006" key="4">
    <source>
        <dbReference type="Google" id="ProtNLM"/>
    </source>
</evidence>
<comment type="similarity">
    <text evidence="1">Belongs to the RRN3 family.</text>
</comment>
<protein>
    <recommendedName>
        <fullName evidence="4">RNA polymerase I-specific transcription initiation factor RRN3</fullName>
    </recommendedName>
</protein>
<accession>A0A0D9WTG1</accession>
<reference evidence="2 3" key="1">
    <citation type="submission" date="2012-08" db="EMBL/GenBank/DDBJ databases">
        <title>Oryza genome evolution.</title>
        <authorList>
            <person name="Wing R.A."/>
        </authorList>
    </citation>
    <scope>NUCLEOTIDE SEQUENCE</scope>
</reference>
<dbReference type="AlphaFoldDB" id="A0A0D9WTG1"/>
<dbReference type="eggNOG" id="KOG2434">
    <property type="taxonomic scope" value="Eukaryota"/>
</dbReference>
<proteinExistence type="inferred from homology"/>
<dbReference type="GO" id="GO:0005634">
    <property type="term" value="C:nucleus"/>
    <property type="evidence" value="ECO:0007669"/>
    <property type="project" value="TreeGrafter"/>
</dbReference>
<dbReference type="HOGENOM" id="CLU_267686_0_0_1"/>
<name>A0A0D9WTG1_9ORYZ</name>
<sequence>MRLTAATCQADPRCHPRANKFSPPQAASTTTTVAFLPPPDEPVFPPSARLFSKGGGYLVGRLAMGAEELRRDDMEVEDEYSDSEAFQSVGHVLQSVRMASSLVDLNDRDNYDSLVSILDSSKKNKSCDDEALLVATLKGLSEAVSKIDIMYHRALLNNAAVADQFLIECLQMLVNSFTPPASFIDQPRWLARKKEIFSQLHESLRMISDTVPLAPRMLKDVIDKSMPKLFDNKAKMVLFVECMLGLNNDMMGDLIGALLLAKVVDLLAELDVNITWEDILQEEHNKGIFDMELEDLDENEDSLGKERTKVLFGRNACAEKLDSLMVVFCEHLKSCAEHGRLRKEFDIMKTIFRVSLLRVHKSKFAQFIMFYACSLDPGICGEGFTLFLCDIFIEKEEDPISRMSAISYLGSYLSRARFISADIVVAVLKRLVEWCVAYCDLQNNMGTATKPINHQIFYAGFQVVMYVLCFRLRSIMDYPNLKSHIFNLPFGDILTHRLEPLKVCLPSIVDEFLRQAKAARLFNTSVCSEFEDVFESDSSKTIGGINRLDMFFPFDPYLLKESDRYMRPNFEYWSMPPGRKAASIHAAAAAASLLPVRNPLPVPPLGSGGHHRAWLAPPGADSVAGFWKVFSPSARRSVVRRLAMGAELRRDDMEVADEYSDSEVFQSVGHVLQSVRMAPVLDLNDKDNYDSLVSIVESKKNKRSCDDEALLVATLKGLSEAVSKIDVTYHSALLSNIFAMSIWYMYHDTRVALLELITRLAAVADQFLGQCLQMLVNNFTPPASLTQYIDKPIWLARKKEIYSQLHESLKMISDTVPLAPRMLKDIIDRSMPKLYDDKAKMVSFVECMLGLDNDRMGDLIGALLLAKVVDLLAELDVNITWEDILQEEHNKGIFDLELEDLVEDEDNLGQERTKILFAGNACAQKLDSLMVVFCEHLKSCAEHGRLRKEFDIMKTVFRVSLLRVHKSKFSQFIMFYACSLDPEICGEGFTIFLCDIFIKKEEDQISRMSAVSYLGSYLSRARFISADIVIAVLKRLVEWCVAYCDLQNNMGATTKPINHQIFYAGCQVVMYVLCFRLRSIMDYPNLKSQLFNLPFGYILTHRLEPLKVCLPSIVDEFLRQAKAARLFNASVRSEFEDVFESDSSKTFEGMNRLDTFFPFDPYLLKESDRYMRPNFEYWSMVKTTYNNYNSDVDDELAGLDAPEMNVGSLDDHVDIDFNSDDDLEYTMNKMSITPHRSFFHQMAKNSDTGLTMPARIRPSESPPS</sequence>
<evidence type="ECO:0000313" key="2">
    <source>
        <dbReference type="EnsemblPlants" id="LPERR06G21170.2"/>
    </source>
</evidence>
<keyword evidence="3" id="KW-1185">Reference proteome</keyword>
<reference evidence="3" key="2">
    <citation type="submission" date="2013-12" db="EMBL/GenBank/DDBJ databases">
        <authorList>
            <person name="Yu Y."/>
            <person name="Lee S."/>
            <person name="de Baynast K."/>
            <person name="Wissotski M."/>
            <person name="Liu L."/>
            <person name="Talag J."/>
            <person name="Goicoechea J."/>
            <person name="Angelova A."/>
            <person name="Jetty R."/>
            <person name="Kudrna D."/>
            <person name="Golser W."/>
            <person name="Rivera L."/>
            <person name="Zhang J."/>
            <person name="Wing R."/>
        </authorList>
    </citation>
    <scope>NUCLEOTIDE SEQUENCE</scope>
</reference>
<dbReference type="PANTHER" id="PTHR12790:SF0">
    <property type="entry name" value="RNA POLYMERASE I-SPECIFIC TRANSCRIPTION INITIATION FACTOR RRN3-RELATED"/>
    <property type="match status" value="1"/>
</dbReference>
<dbReference type="PANTHER" id="PTHR12790">
    <property type="entry name" value="TRANSCRIPTION INITIATION FACTOR IA RRN3"/>
    <property type="match status" value="1"/>
</dbReference>
<dbReference type="GO" id="GO:0006361">
    <property type="term" value="P:transcription initiation at RNA polymerase I promoter"/>
    <property type="evidence" value="ECO:0007669"/>
    <property type="project" value="InterPro"/>
</dbReference>
<dbReference type="GO" id="GO:0001181">
    <property type="term" value="F:RNA polymerase I general transcription initiation factor activity"/>
    <property type="evidence" value="ECO:0007669"/>
    <property type="project" value="InterPro"/>
</dbReference>
<dbReference type="GO" id="GO:0001042">
    <property type="term" value="F:RNA polymerase I core binding"/>
    <property type="evidence" value="ECO:0007669"/>
    <property type="project" value="TreeGrafter"/>
</dbReference>
<evidence type="ECO:0000313" key="3">
    <source>
        <dbReference type="Proteomes" id="UP000032180"/>
    </source>
</evidence>
<dbReference type="Proteomes" id="UP000032180">
    <property type="component" value="Chromosome 6"/>
</dbReference>
<organism evidence="2 3">
    <name type="scientific">Leersia perrieri</name>
    <dbReference type="NCBI Taxonomy" id="77586"/>
    <lineage>
        <taxon>Eukaryota</taxon>
        <taxon>Viridiplantae</taxon>
        <taxon>Streptophyta</taxon>
        <taxon>Embryophyta</taxon>
        <taxon>Tracheophyta</taxon>
        <taxon>Spermatophyta</taxon>
        <taxon>Magnoliopsida</taxon>
        <taxon>Liliopsida</taxon>
        <taxon>Poales</taxon>
        <taxon>Poaceae</taxon>
        <taxon>BOP clade</taxon>
        <taxon>Oryzoideae</taxon>
        <taxon>Oryzeae</taxon>
        <taxon>Oryzinae</taxon>
        <taxon>Leersia</taxon>
    </lineage>
</organism>
<dbReference type="Pfam" id="PF05327">
    <property type="entry name" value="RRN3"/>
    <property type="match status" value="2"/>
</dbReference>
<reference evidence="2" key="3">
    <citation type="submission" date="2015-04" db="UniProtKB">
        <authorList>
            <consortium name="EnsemblPlants"/>
        </authorList>
    </citation>
    <scope>IDENTIFICATION</scope>
</reference>
<dbReference type="STRING" id="77586.A0A0D9WTG1"/>
<dbReference type="Gramene" id="LPERR06G21170.2">
    <property type="protein sequence ID" value="LPERR06G21170.2"/>
    <property type="gene ID" value="LPERR06G21170"/>
</dbReference>
<evidence type="ECO:0000256" key="1">
    <source>
        <dbReference type="ARBA" id="ARBA00010098"/>
    </source>
</evidence>